<dbReference type="EMBL" id="JAIKTU010000006">
    <property type="protein sequence ID" value="MBY0755469.1"/>
    <property type="molecule type" value="Genomic_DNA"/>
</dbReference>
<comment type="caution">
    <text evidence="1">The sequence shown here is derived from an EMBL/GenBank/DDBJ whole genome shotgun (WGS) entry which is preliminary data.</text>
</comment>
<protein>
    <submittedName>
        <fullName evidence="1">Uncharacterized protein</fullName>
    </submittedName>
</protein>
<sequence>MIIKAITVPTPRRIKKKVKNFCTKERIAMYSLIGGGILTISLTDTELKSLSIGGLLYCGFTYEVIERTDPEILNMIYKNYISPYSRLY</sequence>
<proteinExistence type="predicted"/>
<keyword evidence="2" id="KW-1185">Reference proteome</keyword>
<organism evidence="1 2">
    <name type="scientific">Clostridium sardiniense</name>
    <name type="common">Clostridium absonum</name>
    <dbReference type="NCBI Taxonomy" id="29369"/>
    <lineage>
        <taxon>Bacteria</taxon>
        <taxon>Bacillati</taxon>
        <taxon>Bacillota</taxon>
        <taxon>Clostridia</taxon>
        <taxon>Eubacteriales</taxon>
        <taxon>Clostridiaceae</taxon>
        <taxon>Clostridium</taxon>
    </lineage>
</organism>
<dbReference type="Proteomes" id="UP001299068">
    <property type="component" value="Unassembled WGS sequence"/>
</dbReference>
<accession>A0ABS7KXC8</accession>
<dbReference type="RefSeq" id="WP_221860802.1">
    <property type="nucleotide sequence ID" value="NZ_JAIKTU010000006.1"/>
</dbReference>
<reference evidence="1 2" key="1">
    <citation type="journal article" date="2021" name="Cell Host Microbe">
        <title>in vivo commensal control of Clostridioides difficile virulence.</title>
        <authorList>
            <person name="Girinathan B.P."/>
            <person name="Dibenedetto N."/>
            <person name="Worley J.N."/>
            <person name="Peltier J."/>
            <person name="Arrieta-Ortiz M.L."/>
            <person name="Rupa Christinal Immanuel S."/>
            <person name="Lavin R."/>
            <person name="Delaney M.L."/>
            <person name="Cummins C."/>
            <person name="Hoffmann M."/>
            <person name="Luo Y."/>
            <person name="Gonzalez-Escalona N."/>
            <person name="Allard M."/>
            <person name="Onderdonk A.B."/>
            <person name="Gerber G.K."/>
            <person name="Sonenshein A.L."/>
            <person name="Baliga N."/>
            <person name="Dupuy B."/>
            <person name="Bry L."/>
        </authorList>
    </citation>
    <scope>NUCLEOTIDE SEQUENCE [LARGE SCALE GENOMIC DNA]</scope>
    <source>
        <strain evidence="1 2">DSM 599</strain>
    </source>
</reference>
<evidence type="ECO:0000313" key="1">
    <source>
        <dbReference type="EMBL" id="MBY0755469.1"/>
    </source>
</evidence>
<gene>
    <name evidence="1" type="ORF">K5V21_08365</name>
</gene>
<name>A0ABS7KXC8_CLOSR</name>
<evidence type="ECO:0000313" key="2">
    <source>
        <dbReference type="Proteomes" id="UP001299068"/>
    </source>
</evidence>